<dbReference type="EMBL" id="LUHQ01000005">
    <property type="protein sequence ID" value="OAO92378.1"/>
    <property type="molecule type" value="Genomic_DNA"/>
</dbReference>
<name>A0A178UEZ6_ARATH</name>
<accession>A0A178UEZ6</accession>
<organism evidence="1 2">
    <name type="scientific">Arabidopsis thaliana</name>
    <name type="common">Mouse-ear cress</name>
    <dbReference type="NCBI Taxonomy" id="3702"/>
    <lineage>
        <taxon>Eukaryota</taxon>
        <taxon>Viridiplantae</taxon>
        <taxon>Streptophyta</taxon>
        <taxon>Embryophyta</taxon>
        <taxon>Tracheophyta</taxon>
        <taxon>Spermatophyta</taxon>
        <taxon>Magnoliopsida</taxon>
        <taxon>eudicotyledons</taxon>
        <taxon>Gunneridae</taxon>
        <taxon>Pentapetalae</taxon>
        <taxon>rosids</taxon>
        <taxon>malvids</taxon>
        <taxon>Brassicales</taxon>
        <taxon>Brassicaceae</taxon>
        <taxon>Camelineae</taxon>
        <taxon>Arabidopsis</taxon>
    </lineage>
</organism>
<sequence>MGRHLFYCSEFSSKNLIGCKWPWHSCERRRDQREGEVAVGNMGRLKVAKVKERSQWGTWED</sequence>
<dbReference type="AlphaFoldDB" id="A0A178UEZ6"/>
<proteinExistence type="predicted"/>
<protein>
    <submittedName>
        <fullName evidence="1">Uncharacterized protein</fullName>
    </submittedName>
</protein>
<reference evidence="2" key="1">
    <citation type="journal article" date="2016" name="Proc. Natl. Acad. Sci. U.S.A.">
        <title>Chromosome-level assembly of Arabidopsis thaliana Ler reveals the extent of translocation and inversion polymorphisms.</title>
        <authorList>
            <person name="Zapata L."/>
            <person name="Ding J."/>
            <person name="Willing E.M."/>
            <person name="Hartwig B."/>
            <person name="Bezdan D."/>
            <person name="Jiao W.B."/>
            <person name="Patel V."/>
            <person name="Velikkakam James G."/>
            <person name="Koornneef M."/>
            <person name="Ossowski S."/>
            <person name="Schneeberger K."/>
        </authorList>
    </citation>
    <scope>NUCLEOTIDE SEQUENCE [LARGE SCALE GENOMIC DNA]</scope>
    <source>
        <strain evidence="2">cv. Landsberg erecta</strain>
    </source>
</reference>
<evidence type="ECO:0000313" key="1">
    <source>
        <dbReference type="EMBL" id="OAO92378.1"/>
    </source>
</evidence>
<comment type="caution">
    <text evidence="1">The sequence shown here is derived from an EMBL/GenBank/DDBJ whole genome shotgun (WGS) entry which is preliminary data.</text>
</comment>
<evidence type="ECO:0000313" key="2">
    <source>
        <dbReference type="Proteomes" id="UP000078284"/>
    </source>
</evidence>
<dbReference type="Proteomes" id="UP000078284">
    <property type="component" value="Chromosome 5"/>
</dbReference>
<gene>
    <name evidence="1" type="ordered locus">AXX17_At5g37250</name>
</gene>